<organism evidence="2 3">
    <name type="scientific">Mortierella isabellina</name>
    <name type="common">Filamentous fungus</name>
    <name type="synonym">Umbelopsis isabellina</name>
    <dbReference type="NCBI Taxonomy" id="91625"/>
    <lineage>
        <taxon>Eukaryota</taxon>
        <taxon>Fungi</taxon>
        <taxon>Fungi incertae sedis</taxon>
        <taxon>Mucoromycota</taxon>
        <taxon>Mucoromycotina</taxon>
        <taxon>Umbelopsidomycetes</taxon>
        <taxon>Umbelopsidales</taxon>
        <taxon>Umbelopsidaceae</taxon>
        <taxon>Umbelopsis</taxon>
    </lineage>
</organism>
<accession>A0A8H7UGX5</accession>
<sequence>MRFRTLAVQKHTKASSSTEYRDIGSSNLPDSVRVDKGSRQVAAVPRSGRSTLRHRRGPRPGKRFGLLRKWLARGALIYLSYATLWQCPSHVDKKGVLAPDSPYICSGINEVKSDFQWVFNHPVYKQHVGQHIDPYWKQANEHYDTYAGPVISKSKHYGEKYGIPAAQKAHGAYQQYMRPVYAKANDHAKQQYDRHAKAHVDRYYSEAEQQYKKHIAPHVDYATKSAQQVHSSVRKFHSEKVVSFNKQAGARIEQGYNAVKPHVERAVQQSVHVYQNNLKPAAIKASKHSADYYERTFKPTALAIIDTIWRLIQEYAYKFKVWSVDVANKGYVHGQEVYTKHAKPYYDQNIAPVVSEKYKAYLEPTVNDAKKFIVTHVDVDRVQRGWDTVKQHSGTAYRYTEEQALLGAAIAAEFVKQQHQKFLESRHRASEAAKAAKQDAYLSASSVVKQASKAVSEQESSVIAAGVQATQAAADMKDKAKGAVHGFASEALQFARQAQTKVFDAAENVRAQASKGSDAAFSQFEKAKHAVADGVHHGVDEVSNLVNQATGKVKSAEESVASQATSLASTVKEKASSAAKKPNSIASSITSVATSIAATTPIDVSLTTSSATYATATTVPSDGLFEKVQDQVVITGEGLGVSRNNDAAQTIAAQFREATEPEKDNISTSAKASPAEQASSKAPETEPMVPIVVPEASMILKPEPVTPIGSESEANDSESLTETEGPAEAPVNDLPELQPKGADDLTPVPPNDVGDRADGSEFKQAPIRYEEKSYLNNIVSVQIEEIITAADIIRTQLEEKYDEIERVQLENLQRVSDTSEEETDSQVSQLVQSFRDYYESQAAESTVSHEDKLKSMEEKYQQTLNSVSDVLLNQRSDSSKFSKQAKSEMSAAQKDAEAQIRQKFKEGMHRLRSGEKDVTGLNERQHRELQTKLEDAQVQALKLVHSAEKAIEVEQKLLKARTNRILSKLDRREKNIKEQLEHWLEQAHHVLSIADPLVDLQASAVEADLEGFEIEHQPVPQETSLAEPHDDVTPVEPVAEQVQKELHHRQLVDEHIRKAQEKAARVAKTVEDWVEAAKRKSARTSAASSFEE</sequence>
<dbReference type="OrthoDB" id="2390504at2759"/>
<proteinExistence type="predicted"/>
<reference evidence="2" key="1">
    <citation type="submission" date="2020-12" db="EMBL/GenBank/DDBJ databases">
        <title>Metabolic potential, ecology and presence of endohyphal bacteria is reflected in genomic diversity of Mucoromycotina.</title>
        <authorList>
            <person name="Muszewska A."/>
            <person name="Okrasinska A."/>
            <person name="Steczkiewicz K."/>
            <person name="Drgas O."/>
            <person name="Orlowska M."/>
            <person name="Perlinska-Lenart U."/>
            <person name="Aleksandrzak-Piekarczyk T."/>
            <person name="Szatraj K."/>
            <person name="Zielenkiewicz U."/>
            <person name="Pilsyk S."/>
            <person name="Malc E."/>
            <person name="Mieczkowski P."/>
            <person name="Kruszewska J.S."/>
            <person name="Biernat P."/>
            <person name="Pawlowska J."/>
        </authorList>
    </citation>
    <scope>NUCLEOTIDE SEQUENCE</scope>
    <source>
        <strain evidence="2">WA0000067209</strain>
    </source>
</reference>
<feature type="compositionally biased region" description="Basic residues" evidence="1">
    <location>
        <begin position="51"/>
        <end position="60"/>
    </location>
</feature>
<feature type="compositionally biased region" description="Polar residues" evidence="1">
    <location>
        <begin position="666"/>
        <end position="682"/>
    </location>
</feature>
<feature type="region of interest" description="Disordered" evidence="1">
    <location>
        <begin position="17"/>
        <end position="60"/>
    </location>
</feature>
<evidence type="ECO:0000313" key="3">
    <source>
        <dbReference type="Proteomes" id="UP000654370"/>
    </source>
</evidence>
<feature type="region of interest" description="Disordered" evidence="1">
    <location>
        <begin position="703"/>
        <end position="764"/>
    </location>
</feature>
<name>A0A8H7UGX5_MORIS</name>
<evidence type="ECO:0000313" key="2">
    <source>
        <dbReference type="EMBL" id="KAG2178794.1"/>
    </source>
</evidence>
<feature type="compositionally biased region" description="Polar residues" evidence="1">
    <location>
        <begin position="17"/>
        <end position="29"/>
    </location>
</feature>
<keyword evidence="3" id="KW-1185">Reference proteome</keyword>
<comment type="caution">
    <text evidence="2">The sequence shown here is derived from an EMBL/GenBank/DDBJ whole genome shotgun (WGS) entry which is preliminary data.</text>
</comment>
<dbReference type="AlphaFoldDB" id="A0A8H7UGX5"/>
<gene>
    <name evidence="2" type="ORF">INT43_001640</name>
</gene>
<protein>
    <submittedName>
        <fullName evidence="2">Uncharacterized protein</fullName>
    </submittedName>
</protein>
<dbReference type="EMBL" id="JAEPQZ010000007">
    <property type="protein sequence ID" value="KAG2178794.1"/>
    <property type="molecule type" value="Genomic_DNA"/>
</dbReference>
<evidence type="ECO:0000256" key="1">
    <source>
        <dbReference type="SAM" id="MobiDB-lite"/>
    </source>
</evidence>
<dbReference type="Proteomes" id="UP000654370">
    <property type="component" value="Unassembled WGS sequence"/>
</dbReference>
<feature type="region of interest" description="Disordered" evidence="1">
    <location>
        <begin position="656"/>
        <end position="688"/>
    </location>
</feature>